<comment type="caution">
    <text evidence="2">The sequence shown here is derived from an EMBL/GenBank/DDBJ whole genome shotgun (WGS) entry which is preliminary data.</text>
</comment>
<evidence type="ECO:0000259" key="1">
    <source>
        <dbReference type="Pfam" id="PF09995"/>
    </source>
</evidence>
<dbReference type="EMBL" id="DSJL01000011">
    <property type="protein sequence ID" value="HEF65514.1"/>
    <property type="molecule type" value="Genomic_DNA"/>
</dbReference>
<dbReference type="AlphaFoldDB" id="A0A7C1JP33"/>
<dbReference type="PANTHER" id="PTHR36151">
    <property type="entry name" value="BLR2777 PROTEIN"/>
    <property type="match status" value="1"/>
</dbReference>
<gene>
    <name evidence="2" type="ORF">ENP47_07960</name>
</gene>
<sequence>MRPTTRPLVQIVNAERIVVLGWGRAILAQLAHPLVAAGVADHSTFARDTWSAFRRFQTTVRAMRALTFGPPEAAREAARRIARKHDQVQGMLREPLARFPAGTRYSAHDPELLTWVHVTTIEATLVAYERFVAPLTPAQRDQYCQEATAMEHWLGVPPGTFPDSWQALQETITQARQDGIVTVTPLARALAERVLDPPRPWWLTPAAASWRWLTVGLLPDWLRQAYGLPWSVRDEHQFDRFCAFLRRLWRHLPNLIRQWPEARAGLPLPTPPGYRSGSTANARVSS</sequence>
<feature type="domain" description="ER-bound oxygenase mpaB/mpaB'/Rubber oxygenase catalytic" evidence="1">
    <location>
        <begin position="11"/>
        <end position="247"/>
    </location>
</feature>
<dbReference type="Pfam" id="PF09995">
    <property type="entry name" value="MPAB_Lcp_cat"/>
    <property type="match status" value="1"/>
</dbReference>
<name>A0A7C1JP33_THERO</name>
<reference evidence="2" key="1">
    <citation type="journal article" date="2020" name="mSystems">
        <title>Genome- and Community-Level Interaction Insights into Carbon Utilization and Element Cycling Functions of Hydrothermarchaeota in Hydrothermal Sediment.</title>
        <authorList>
            <person name="Zhou Z."/>
            <person name="Liu Y."/>
            <person name="Xu W."/>
            <person name="Pan J."/>
            <person name="Luo Z.H."/>
            <person name="Li M."/>
        </authorList>
    </citation>
    <scope>NUCLEOTIDE SEQUENCE [LARGE SCALE GENOMIC DNA]</scope>
    <source>
        <strain evidence="2">SpSt-222</strain>
    </source>
</reference>
<protein>
    <submittedName>
        <fullName evidence="2">DUF2236 domain-containing protein</fullName>
    </submittedName>
</protein>
<dbReference type="InterPro" id="IPR018713">
    <property type="entry name" value="MPAB/Lcp_cat_dom"/>
</dbReference>
<dbReference type="PANTHER" id="PTHR36151:SF3">
    <property type="entry name" value="ER-BOUND OXYGENASE MPAB_MPAB'_RUBBER OXYGENASE CATALYTIC DOMAIN-CONTAINING PROTEIN"/>
    <property type="match status" value="1"/>
</dbReference>
<proteinExistence type="predicted"/>
<evidence type="ECO:0000313" key="2">
    <source>
        <dbReference type="EMBL" id="HEF65514.1"/>
    </source>
</evidence>
<dbReference type="GO" id="GO:0016491">
    <property type="term" value="F:oxidoreductase activity"/>
    <property type="evidence" value="ECO:0007669"/>
    <property type="project" value="InterPro"/>
</dbReference>
<accession>A0A7C1JP33</accession>
<organism evidence="2">
    <name type="scientific">Thermomicrobium roseum</name>
    <dbReference type="NCBI Taxonomy" id="500"/>
    <lineage>
        <taxon>Bacteria</taxon>
        <taxon>Pseudomonadati</taxon>
        <taxon>Thermomicrobiota</taxon>
        <taxon>Thermomicrobia</taxon>
        <taxon>Thermomicrobiales</taxon>
        <taxon>Thermomicrobiaceae</taxon>
        <taxon>Thermomicrobium</taxon>
    </lineage>
</organism>